<evidence type="ECO:0000256" key="2">
    <source>
        <dbReference type="ARBA" id="ARBA00023125"/>
    </source>
</evidence>
<gene>
    <name evidence="7" type="ORF">PMG11_10992</name>
</gene>
<dbReference type="OrthoDB" id="3266505at2759"/>
<dbReference type="EMBL" id="CDHK01000017">
    <property type="protein sequence ID" value="CEJ62495.1"/>
    <property type="molecule type" value="Genomic_DNA"/>
</dbReference>
<dbReference type="Proteomes" id="UP000042958">
    <property type="component" value="Unassembled WGS sequence"/>
</dbReference>
<dbReference type="InterPro" id="IPR053187">
    <property type="entry name" value="Notoamide_regulator"/>
</dbReference>
<evidence type="ECO:0000313" key="7">
    <source>
        <dbReference type="EMBL" id="CEJ62495.1"/>
    </source>
</evidence>
<keyword evidence="8" id="KW-1185">Reference proteome</keyword>
<evidence type="ECO:0000256" key="5">
    <source>
        <dbReference type="SAM" id="MobiDB-lite"/>
    </source>
</evidence>
<dbReference type="Pfam" id="PF00172">
    <property type="entry name" value="Zn_clus"/>
    <property type="match status" value="1"/>
</dbReference>
<evidence type="ECO:0000256" key="3">
    <source>
        <dbReference type="ARBA" id="ARBA00023163"/>
    </source>
</evidence>
<dbReference type="GO" id="GO:0000981">
    <property type="term" value="F:DNA-binding transcription factor activity, RNA polymerase II-specific"/>
    <property type="evidence" value="ECO:0007669"/>
    <property type="project" value="InterPro"/>
</dbReference>
<reference evidence="8" key="1">
    <citation type="journal article" date="2015" name="Genome Announc.">
        <title>Draft genome sequence of the fungus Penicillium brasilianum MG11.</title>
        <authorList>
            <person name="Horn F."/>
            <person name="Linde J."/>
            <person name="Mattern D.J."/>
            <person name="Walther G."/>
            <person name="Guthke R."/>
            <person name="Brakhage A.A."/>
            <person name="Valiante V."/>
        </authorList>
    </citation>
    <scope>NUCLEOTIDE SEQUENCE [LARGE SCALE GENOMIC DNA]</scope>
    <source>
        <strain evidence="8">MG11</strain>
    </source>
</reference>
<evidence type="ECO:0000313" key="8">
    <source>
        <dbReference type="Proteomes" id="UP000042958"/>
    </source>
</evidence>
<keyword evidence="4" id="KW-0539">Nucleus</keyword>
<dbReference type="InterPro" id="IPR001138">
    <property type="entry name" value="Zn2Cys6_DnaBD"/>
</dbReference>
<dbReference type="SUPFAM" id="SSF57701">
    <property type="entry name" value="Zn2/Cys6 DNA-binding domain"/>
    <property type="match status" value="1"/>
</dbReference>
<proteinExistence type="predicted"/>
<dbReference type="InterPro" id="IPR036864">
    <property type="entry name" value="Zn2-C6_fun-type_DNA-bd_sf"/>
</dbReference>
<dbReference type="CDD" id="cd00067">
    <property type="entry name" value="GAL4"/>
    <property type="match status" value="1"/>
</dbReference>
<feature type="region of interest" description="Disordered" evidence="5">
    <location>
        <begin position="50"/>
        <end position="75"/>
    </location>
</feature>
<dbReference type="Gene3D" id="4.10.240.10">
    <property type="entry name" value="Zn(2)-C6 fungal-type DNA-binding domain"/>
    <property type="match status" value="1"/>
</dbReference>
<evidence type="ECO:0000256" key="1">
    <source>
        <dbReference type="ARBA" id="ARBA00023015"/>
    </source>
</evidence>
<evidence type="ECO:0000259" key="6">
    <source>
        <dbReference type="Pfam" id="PF00172"/>
    </source>
</evidence>
<accession>A0A0F7U468</accession>
<protein>
    <recommendedName>
        <fullName evidence="6">Zn(2)-C6 fungal-type domain-containing protein</fullName>
    </recommendedName>
</protein>
<dbReference type="GO" id="GO:0008270">
    <property type="term" value="F:zinc ion binding"/>
    <property type="evidence" value="ECO:0007669"/>
    <property type="project" value="InterPro"/>
</dbReference>
<keyword evidence="3" id="KW-0804">Transcription</keyword>
<sequence>MAISLFATRVQYFVEQTKRISGKGEKMKRLFIVVTPDFLRPSLILLNKFPSDPAPSQSSHGFYLRSSGRSTMPKEKRLRTLLPAEEKHTTQPLEAGTVKEIRRNISIACTECQRKKTMCSGTAPCTRCATKGQLFLYDQTGDRRRKEYTAGLLKFHTTLCWLVATLRSGGPQEISWLVSQLQILPTDQDAVDYVVQMLNGYDRMG</sequence>
<dbReference type="STRING" id="104259.A0A0F7U468"/>
<dbReference type="GO" id="GO:0003677">
    <property type="term" value="F:DNA binding"/>
    <property type="evidence" value="ECO:0007669"/>
    <property type="project" value="UniProtKB-KW"/>
</dbReference>
<dbReference type="AlphaFoldDB" id="A0A0F7U468"/>
<keyword evidence="1" id="KW-0805">Transcription regulation</keyword>
<evidence type="ECO:0000256" key="4">
    <source>
        <dbReference type="ARBA" id="ARBA00023242"/>
    </source>
</evidence>
<dbReference type="PANTHER" id="PTHR47256">
    <property type="entry name" value="ZN(II)2CYS6 TRANSCRIPTION FACTOR (EUROFUNG)-RELATED"/>
    <property type="match status" value="1"/>
</dbReference>
<dbReference type="PANTHER" id="PTHR47256:SF1">
    <property type="entry name" value="ZN(II)2CYS6 TRANSCRIPTION FACTOR (EUROFUNG)"/>
    <property type="match status" value="1"/>
</dbReference>
<feature type="domain" description="Zn(2)-C6 fungal-type" evidence="6">
    <location>
        <begin position="108"/>
        <end position="132"/>
    </location>
</feature>
<organism evidence="7 8">
    <name type="scientific">Penicillium brasilianum</name>
    <dbReference type="NCBI Taxonomy" id="104259"/>
    <lineage>
        <taxon>Eukaryota</taxon>
        <taxon>Fungi</taxon>
        <taxon>Dikarya</taxon>
        <taxon>Ascomycota</taxon>
        <taxon>Pezizomycotina</taxon>
        <taxon>Eurotiomycetes</taxon>
        <taxon>Eurotiomycetidae</taxon>
        <taxon>Eurotiales</taxon>
        <taxon>Aspergillaceae</taxon>
        <taxon>Penicillium</taxon>
    </lineage>
</organism>
<name>A0A0F7U468_PENBI</name>
<keyword evidence="2" id="KW-0238">DNA-binding</keyword>